<dbReference type="PANTHER" id="PTHR30043:SF1">
    <property type="entry name" value="ABC TRANSPORT SYSTEM PERMEASE PROTEIN P69"/>
    <property type="match status" value="1"/>
</dbReference>
<dbReference type="SUPFAM" id="SSF161098">
    <property type="entry name" value="MetI-like"/>
    <property type="match status" value="1"/>
</dbReference>
<dbReference type="Proteomes" id="UP000697998">
    <property type="component" value="Unassembled WGS sequence"/>
</dbReference>
<evidence type="ECO:0000256" key="5">
    <source>
        <dbReference type="ARBA" id="ARBA00022989"/>
    </source>
</evidence>
<evidence type="ECO:0000313" key="9">
    <source>
        <dbReference type="EMBL" id="MBK7674645.1"/>
    </source>
</evidence>
<proteinExistence type="inferred from homology"/>
<comment type="subcellular location">
    <subcellularLocation>
        <location evidence="1 7">Cell membrane</location>
        <topology evidence="1 7">Multi-pass membrane protein</topology>
    </subcellularLocation>
</comment>
<evidence type="ECO:0000256" key="4">
    <source>
        <dbReference type="ARBA" id="ARBA00022692"/>
    </source>
</evidence>
<dbReference type="GO" id="GO:0005886">
    <property type="term" value="C:plasma membrane"/>
    <property type="evidence" value="ECO:0007669"/>
    <property type="project" value="UniProtKB-SubCell"/>
</dbReference>
<dbReference type="AlphaFoldDB" id="A0A935UGP2"/>
<dbReference type="PROSITE" id="PS50928">
    <property type="entry name" value="ABC_TM1"/>
    <property type="match status" value="1"/>
</dbReference>
<organism evidence="9 10">
    <name type="scientific">Candidatus Accumulibacter proximus</name>
    <dbReference type="NCBI Taxonomy" id="2954385"/>
    <lineage>
        <taxon>Bacteria</taxon>
        <taxon>Pseudomonadati</taxon>
        <taxon>Pseudomonadota</taxon>
        <taxon>Betaproteobacteria</taxon>
        <taxon>Candidatus Accumulibacter</taxon>
    </lineage>
</organism>
<dbReference type="Gene3D" id="1.10.3720.10">
    <property type="entry name" value="MetI-like"/>
    <property type="match status" value="1"/>
</dbReference>
<gene>
    <name evidence="9" type="ORF">IPJ27_07655</name>
</gene>
<feature type="transmembrane region" description="Helical" evidence="7">
    <location>
        <begin position="21"/>
        <end position="40"/>
    </location>
</feature>
<keyword evidence="4 7" id="KW-0812">Transmembrane</keyword>
<feature type="transmembrane region" description="Helical" evidence="7">
    <location>
        <begin position="217"/>
        <end position="239"/>
    </location>
</feature>
<comment type="similarity">
    <text evidence="7">Belongs to the binding-protein-dependent transport system permease family.</text>
</comment>
<name>A0A935UGP2_9PROT</name>
<keyword evidence="3" id="KW-1003">Cell membrane</keyword>
<feature type="transmembrane region" description="Helical" evidence="7">
    <location>
        <begin position="82"/>
        <end position="108"/>
    </location>
</feature>
<evidence type="ECO:0000256" key="3">
    <source>
        <dbReference type="ARBA" id="ARBA00022475"/>
    </source>
</evidence>
<dbReference type="EMBL" id="JADJMH010000005">
    <property type="protein sequence ID" value="MBK7674645.1"/>
    <property type="molecule type" value="Genomic_DNA"/>
</dbReference>
<comment type="caution">
    <text evidence="9">The sequence shown here is derived from an EMBL/GenBank/DDBJ whole genome shotgun (WGS) entry which is preliminary data.</text>
</comment>
<keyword evidence="6 7" id="KW-0472">Membrane</keyword>
<evidence type="ECO:0000256" key="6">
    <source>
        <dbReference type="ARBA" id="ARBA00023136"/>
    </source>
</evidence>
<dbReference type="InterPro" id="IPR035906">
    <property type="entry name" value="MetI-like_sf"/>
</dbReference>
<feature type="transmembrane region" description="Helical" evidence="7">
    <location>
        <begin position="141"/>
        <end position="167"/>
    </location>
</feature>
<evidence type="ECO:0000256" key="7">
    <source>
        <dbReference type="RuleBase" id="RU363032"/>
    </source>
</evidence>
<evidence type="ECO:0000256" key="1">
    <source>
        <dbReference type="ARBA" id="ARBA00004651"/>
    </source>
</evidence>
<feature type="domain" description="ABC transmembrane type-1" evidence="8">
    <location>
        <begin position="78"/>
        <end position="272"/>
    </location>
</feature>
<reference evidence="9 10" key="1">
    <citation type="submission" date="2020-10" db="EMBL/GenBank/DDBJ databases">
        <title>Connecting structure to function with the recovery of over 1000 high-quality activated sludge metagenome-assembled genomes encoding full-length rRNA genes using long-read sequencing.</title>
        <authorList>
            <person name="Singleton C.M."/>
            <person name="Petriglieri F."/>
            <person name="Kristensen J.M."/>
            <person name="Kirkegaard R.H."/>
            <person name="Michaelsen T.Y."/>
            <person name="Andersen M.H."/>
            <person name="Karst S.M."/>
            <person name="Dueholm M.S."/>
            <person name="Nielsen P.H."/>
            <person name="Albertsen M."/>
        </authorList>
    </citation>
    <scope>NUCLEOTIDE SEQUENCE [LARGE SCALE GENOMIC DNA]</scope>
    <source>
        <strain evidence="9">EsbW_18-Q3-R4-48_BATAC.285</strain>
    </source>
</reference>
<evidence type="ECO:0000259" key="8">
    <source>
        <dbReference type="PROSITE" id="PS50928"/>
    </source>
</evidence>
<dbReference type="GO" id="GO:0055085">
    <property type="term" value="P:transmembrane transport"/>
    <property type="evidence" value="ECO:0007669"/>
    <property type="project" value="InterPro"/>
</dbReference>
<accession>A0A935UGP2</accession>
<dbReference type="CDD" id="cd06261">
    <property type="entry name" value="TM_PBP2"/>
    <property type="match status" value="1"/>
</dbReference>
<protein>
    <submittedName>
        <fullName evidence="9">ABC transporter permease</fullName>
    </submittedName>
</protein>
<keyword evidence="5 7" id="KW-1133">Transmembrane helix</keyword>
<feature type="transmembrane region" description="Helical" evidence="7">
    <location>
        <begin position="251"/>
        <end position="268"/>
    </location>
</feature>
<evidence type="ECO:0000313" key="10">
    <source>
        <dbReference type="Proteomes" id="UP000697998"/>
    </source>
</evidence>
<feature type="transmembrane region" description="Helical" evidence="7">
    <location>
        <begin position="52"/>
        <end position="75"/>
    </location>
</feature>
<dbReference type="PANTHER" id="PTHR30043">
    <property type="entry name" value="PHOSPHONATES TRANSPORT SYSTEM PERMEASE PROTEIN"/>
    <property type="match status" value="1"/>
</dbReference>
<evidence type="ECO:0000256" key="2">
    <source>
        <dbReference type="ARBA" id="ARBA00022448"/>
    </source>
</evidence>
<sequence length="280" mass="29407">MNADRDTLASAARDPDTRPRLGWTLLALVLLWPLLLLAEFRPWALFEANNLQVMGAFLAGFLPPATSTEFLGLLLKATLETLAIATAGIALALLIAIPLAILCTRALAVSLLGPGPGRLGGSVLRTAGHALLTFLRAIPEIVWALMLVRVFGLGPAAGVLALAVTYGGMLGKVYTEILESTDTRPTRALLAAGAGRCAALTYGLLPNAAQELTSYTVYRWECAVRASVIMGFVGAGGLGQLMDQSMKMLNGGEAATILLVFLLLVVLADELSATLRRALA</sequence>
<dbReference type="InterPro" id="IPR000515">
    <property type="entry name" value="MetI-like"/>
</dbReference>
<keyword evidence="2 7" id="KW-0813">Transport</keyword>
<dbReference type="Pfam" id="PF00528">
    <property type="entry name" value="BPD_transp_1"/>
    <property type="match status" value="1"/>
</dbReference>